<sequence>MSFTIQQHIELTQIETKENSSLGIMQWGRSNSFPQTLKNLIEQSPTAKPTVSRTAKFYKGGSFQGENTIISNYGLTLKKVVSIMADDYATFNAFALQANFNAKGLVTSINPMRIAELRYNQFDELNYASKIGYHPNFGSNSEIKKTINQNVTKDKIKWFHRFNPENVIDQIKSTEGGFGNYLGQILYHSEDGHSSYPIPNLQAPINYVLSDIENSILVRKETSTGFISTYLLKTTLDHEDSSLIALENAIVEAQGARGQGKVITLSGLTPDDLAATLLEEIGSGGSGAKVVIESAKLTYDLDKEVISNAYLIPPALSGIDRNTGFSGEDLEEAYDVFNAITQGGRDIIENELNRVLENSIFNVKSVQLNPLELDLKSKSKPKTKADV</sequence>
<evidence type="ECO:0000313" key="2">
    <source>
        <dbReference type="EMBL" id="AGO47225.1"/>
    </source>
</evidence>
<dbReference type="RefSeq" id="YP_007673406.1">
    <property type="nucleotide sequence ID" value="NC_020842.1"/>
</dbReference>
<keyword evidence="4" id="KW-1185">Reference proteome</keyword>
<evidence type="ECO:0000313" key="4">
    <source>
        <dbReference type="Proteomes" id="UP000203074"/>
    </source>
</evidence>
<reference evidence="2 3" key="2">
    <citation type="journal article" date="2013" name="Proc. Natl. Acad. Sci. U.S.A.">
        <title>Twelve previously unknown phage genera are ubiquitous in global oceans.</title>
        <authorList>
            <person name="Holmfeldt K."/>
            <person name="Solonenko N."/>
            <person name="Shah M."/>
            <person name="Corrier K."/>
            <person name="Riemann L."/>
            <person name="Verberkmoes N.C."/>
            <person name="Sullivan M.B."/>
        </authorList>
    </citation>
    <scope>NUCLEOTIDE SEQUENCE [LARGE SCALE GENOMIC DNA]</scope>
    <source>
        <strain evidence="2">PhiST</strain>
    </source>
</reference>
<name>M4SL70_9CAUD</name>
<dbReference type="GeneID" id="15009922"/>
<dbReference type="EMBL" id="KC821604">
    <property type="protein sequence ID" value="AGO47225.1"/>
    <property type="molecule type" value="Genomic_DNA"/>
</dbReference>
<dbReference type="Proteomes" id="UP000014729">
    <property type="component" value="Segment"/>
</dbReference>
<dbReference type="EMBL" id="HQ634192">
    <property type="protein sequence ID" value="AGH56723.1"/>
    <property type="molecule type" value="Genomic_DNA"/>
</dbReference>
<evidence type="ECO:0000313" key="3">
    <source>
        <dbReference type="Proteomes" id="UP000014729"/>
    </source>
</evidence>
<reference evidence="1 4" key="1">
    <citation type="submission" date="2010-11" db="EMBL/GenBank/DDBJ databases">
        <title>The Genome Sequence of Cellulophaga phage phiST.</title>
        <authorList>
            <consortium name="The Broad Institute Genome Sequencing Platform"/>
            <person name="Henn M.R."/>
            <person name="Reimann L."/>
            <person name="Holmfelt K."/>
            <person name="Levin J."/>
            <person name="Malboeuf C."/>
            <person name="Casali M."/>
            <person name="Russ C."/>
            <person name="Lennon N."/>
            <person name="Chapman S.B."/>
            <person name="Erlich R."/>
            <person name="Young S.K."/>
            <person name="Yandava C."/>
            <person name="Zeng Q."/>
            <person name="Alvarado L."/>
            <person name="Anderson S."/>
            <person name="Berlin A."/>
            <person name="Chen Z."/>
            <person name="Freedman E."/>
            <person name="Gellesch M."/>
            <person name="Goldberg J."/>
            <person name="Green L."/>
            <person name="Griggs A."/>
            <person name="Gujja S."/>
            <person name="Heilman E.R."/>
            <person name="Heiman D."/>
            <person name="Hollinger A."/>
            <person name="Howarth C."/>
            <person name="Larson L."/>
            <person name="Mehta T."/>
            <person name="Pearson M."/>
            <person name="Roberts A."/>
            <person name="Ryan E."/>
            <person name="Saif S."/>
            <person name="Shea T."/>
            <person name="Shenoy N."/>
            <person name="Sisk P."/>
            <person name="Stolte C."/>
            <person name="Sykes S."/>
            <person name="White J."/>
            <person name="Haas B."/>
            <person name="Nusbaum C."/>
            <person name="Birren B."/>
        </authorList>
    </citation>
    <scope>NUCLEOTIDE SEQUENCE [LARGE SCALE GENOMIC DNA]</scope>
    <source>
        <strain evidence="4">phiST</strain>
        <strain evidence="1">PhiST</strain>
    </source>
</reference>
<proteinExistence type="predicted"/>
<gene>
    <name evidence="1" type="ORF">CGPG_00024</name>
    <name evidence="2" type="ORF">PhiST_gp086</name>
</gene>
<accession>M4SL70</accession>
<protein>
    <submittedName>
        <fullName evidence="2">Structural protein</fullName>
    </submittedName>
</protein>
<dbReference type="KEGG" id="vg:15009922"/>
<dbReference type="Proteomes" id="UP000203074">
    <property type="component" value="Segment"/>
</dbReference>
<organism evidence="1 4">
    <name type="scientific">Cellulophaga phage phiST</name>
    <dbReference type="NCBI Taxonomy" id="756282"/>
    <lineage>
        <taxon>Viruses</taxon>
        <taxon>Duplodnaviria</taxon>
        <taxon>Heunggongvirae</taxon>
        <taxon>Uroviricota</taxon>
        <taxon>Caudoviricetes</taxon>
        <taxon>Cbastvirus</taxon>
        <taxon>Cbastvirus ST</taxon>
    </lineage>
</organism>
<reference evidence="3" key="3">
    <citation type="submission" date="2013-03" db="EMBL/GenBank/DDBJ databases">
        <title>The Cellulophaga phages: a novel, diverse, and globally ubiquitous model system.</title>
        <authorList>
            <person name="Holmfeldt K."/>
            <person name="Solonenko N."/>
            <person name="Shah M."/>
            <person name="Corrier K."/>
            <person name="Riemann L."/>
            <person name="VerBerkmoes N.C."/>
            <person name="Sullivan M.B."/>
        </authorList>
    </citation>
    <scope>NUCLEOTIDE SEQUENCE [LARGE SCALE GENOMIC DNA]</scope>
</reference>
<evidence type="ECO:0000313" key="1">
    <source>
        <dbReference type="EMBL" id="AGH56723.1"/>
    </source>
</evidence>